<name>A0ACB5SSZ6_AMBMO</name>
<gene>
    <name evidence="1" type="ORF">Amon02_000074100</name>
</gene>
<accession>A0ACB5SSZ6</accession>
<reference evidence="1" key="1">
    <citation type="submission" date="2023-04" db="EMBL/GenBank/DDBJ databases">
        <title>Ambrosiozyma monospora NBRC 10751.</title>
        <authorList>
            <person name="Ichikawa N."/>
            <person name="Sato H."/>
            <person name="Tonouchi N."/>
        </authorList>
    </citation>
    <scope>NUCLEOTIDE SEQUENCE</scope>
    <source>
        <strain evidence="1">NBRC 10751</strain>
    </source>
</reference>
<keyword evidence="2" id="KW-1185">Reference proteome</keyword>
<dbReference type="Proteomes" id="UP001165064">
    <property type="component" value="Unassembled WGS sequence"/>
</dbReference>
<sequence length="475" mass="55121">MKPTPSILLNGTRILNSEVSLSQLKDRLRQATSIPSSSSQNRDTEREQKSNIHSITKRKDYSNYRKATYNQIPRVAKNEGFNFSLRNDGFQDESSSISQKPTNELFTSNIKPNSKQIPKQRSNSKPKPSLLSSIITPTSSTGISRNNRNNWGAHGNIKLSETSTAKTTLQAKSEFDSIVQDWITTNWVNEQQTQIQHRPCHFFVHDKLLYNNFSLFEALIRLISGSYPSFKITNDSHLDKMKLLWDRGLIQFNIRDKDMKRVLIIRKFRDLIKKSFFPFARFYPEIKYFINSEMRDHSFFSTFEESVQTNLIVNQATLNELKNLSNLNDDNYFTIIKDKEFSLLNLDYQGMIKYYVDQNFTAGVALNTIKYKFNFGNKMDDSVNVEKFTNMVAQRKDLHDFLILTNDQNASMEYFRIIKQINKKIGDSKASKGSVVFLNNNAAKTDSLSGEKFYGSNDYYSIKEFRQIYDVLEKL</sequence>
<organism evidence="1 2">
    <name type="scientific">Ambrosiozyma monospora</name>
    <name type="common">Yeast</name>
    <name type="synonym">Endomycopsis monosporus</name>
    <dbReference type="NCBI Taxonomy" id="43982"/>
    <lineage>
        <taxon>Eukaryota</taxon>
        <taxon>Fungi</taxon>
        <taxon>Dikarya</taxon>
        <taxon>Ascomycota</taxon>
        <taxon>Saccharomycotina</taxon>
        <taxon>Pichiomycetes</taxon>
        <taxon>Pichiales</taxon>
        <taxon>Pichiaceae</taxon>
        <taxon>Ambrosiozyma</taxon>
    </lineage>
</organism>
<proteinExistence type="predicted"/>
<protein>
    <submittedName>
        <fullName evidence="1">Unnamed protein product</fullName>
    </submittedName>
</protein>
<dbReference type="EMBL" id="BSXS01000296">
    <property type="protein sequence ID" value="GME71858.1"/>
    <property type="molecule type" value="Genomic_DNA"/>
</dbReference>
<evidence type="ECO:0000313" key="2">
    <source>
        <dbReference type="Proteomes" id="UP001165064"/>
    </source>
</evidence>
<comment type="caution">
    <text evidence="1">The sequence shown here is derived from an EMBL/GenBank/DDBJ whole genome shotgun (WGS) entry which is preliminary data.</text>
</comment>
<evidence type="ECO:0000313" key="1">
    <source>
        <dbReference type="EMBL" id="GME71858.1"/>
    </source>
</evidence>